<keyword evidence="7" id="KW-0328">Glycosyltransferase</keyword>
<dbReference type="GO" id="GO:0009002">
    <property type="term" value="F:serine-type D-Ala-D-Ala carboxypeptidase activity"/>
    <property type="evidence" value="ECO:0007669"/>
    <property type="project" value="UniProtKB-EC"/>
</dbReference>
<name>A0A2H0CVK6_9BACT</name>
<protein>
    <submittedName>
        <fullName evidence="20">Uncharacterized protein</fullName>
    </submittedName>
</protein>
<dbReference type="EMBL" id="PCTL01000020">
    <property type="protein sequence ID" value="PIP73458.1"/>
    <property type="molecule type" value="Genomic_DNA"/>
</dbReference>
<dbReference type="GO" id="GO:0008955">
    <property type="term" value="F:peptidoglycan glycosyltransferase activity"/>
    <property type="evidence" value="ECO:0007669"/>
    <property type="project" value="UniProtKB-EC"/>
</dbReference>
<dbReference type="GO" id="GO:0008658">
    <property type="term" value="F:penicillin binding"/>
    <property type="evidence" value="ECO:0007669"/>
    <property type="project" value="InterPro"/>
</dbReference>
<keyword evidence="4" id="KW-1003">Cell membrane</keyword>
<dbReference type="InterPro" id="IPR001460">
    <property type="entry name" value="PCN-bd_Tpept"/>
</dbReference>
<sequence>MAKRRGTFMHISLRLVALCFIIGGIFLLWVASFKIPSFDTLSGGRQVPQSTKIYDRTGEVLLYDIHNEIQRTIVPFEDISRNIKNATVAIEDAEFYEHGGIRPLATFRAVFIQPLRGKGIQGGSTITQQVVKNSLLTNERKISRKLKEWVLAWKLDKEFPKEKILELYLNESPYGGNLYGVQEASMAFFSKPASDVTLAEAAYLAALPKAPTYYSPYGNHQDELVDRKNLVLKRMKDLSFITQEEFDEAYKENVVFNQQKEQGILAPHFVIYVRSYLEEKYGRDAVLNEGLKVITTLDYELQKKAEDIVKTFALENEQNFNAENAGLVAVDPKTGQILTMVGSRDYFDDNIDGNFNIALAKRQPGSAFKPFVYATAFKNGYTPDTVVFDVETQFETACTPEGKPIIETEDDNICYTPVNYDGIYRGPVTLRNALAQSINVPAIKTLYLAGLRDSLRTAEDLGISTLTDINRYGLTLVLGGGEVTLLDITSAYGVFANDGMRNNPVAILSVESINKGVLESFSPNPERVLAENVARQISDILSDNVARTPAFGSFSPLYFPSSDVAAKTGTTNDYRDAWTVGYSPNIAVGAWAGNNDNSSMEKKVAGFIVTPLWNAFMKEVLAKQTGESFKKPVYEYKNDSSVKPIIRGIWQGGETYTIDAISGKLATDYTPEETRVELAIQNIHSILYWVNKKNPLGPPLERPENDPQFLLWEKPVLEWAELNGFSSTTQRSVPVEYDSVHMPETIPRVSIASPAHNVVYVPNQKISVSLILQSTYPISRIDYFVNGEFLGSAGVVPFSFSFVPSDIKAINGTNTLTAVVYDSVKNKVVTSGIFTVGL</sequence>
<dbReference type="PANTHER" id="PTHR32282">
    <property type="entry name" value="BINDING PROTEIN TRANSPEPTIDASE, PUTATIVE-RELATED"/>
    <property type="match status" value="1"/>
</dbReference>
<evidence type="ECO:0000256" key="10">
    <source>
        <dbReference type="ARBA" id="ARBA00022960"/>
    </source>
</evidence>
<evidence type="ECO:0000256" key="5">
    <source>
        <dbReference type="ARBA" id="ARBA00022645"/>
    </source>
</evidence>
<gene>
    <name evidence="20" type="ORF">COW88_01890</name>
</gene>
<evidence type="ECO:0000256" key="12">
    <source>
        <dbReference type="ARBA" id="ARBA00023136"/>
    </source>
</evidence>
<dbReference type="Proteomes" id="UP000230638">
    <property type="component" value="Unassembled WGS sequence"/>
</dbReference>
<dbReference type="GO" id="GO:0071555">
    <property type="term" value="P:cell wall organization"/>
    <property type="evidence" value="ECO:0007669"/>
    <property type="project" value="UniProtKB-KW"/>
</dbReference>
<comment type="catalytic activity">
    <reaction evidence="15">
        <text>Preferential cleavage: (Ac)2-L-Lys-D-Ala-|-D-Ala. Also transpeptidation of peptidyl-alanyl moieties that are N-acyl substituents of D-alanine.</text>
        <dbReference type="EC" id="3.4.16.4"/>
    </reaction>
</comment>
<evidence type="ECO:0000256" key="11">
    <source>
        <dbReference type="ARBA" id="ARBA00022984"/>
    </source>
</evidence>
<dbReference type="Gene3D" id="1.10.3810.10">
    <property type="entry name" value="Biosynthetic peptidoglycan transglycosylase-like"/>
    <property type="match status" value="1"/>
</dbReference>
<dbReference type="Pfam" id="PF00905">
    <property type="entry name" value="Transpeptidase"/>
    <property type="match status" value="1"/>
</dbReference>
<comment type="caution">
    <text evidence="20">The sequence shown here is derived from an EMBL/GenBank/DDBJ whole genome shotgun (WGS) entry which is preliminary data.</text>
</comment>
<dbReference type="AlphaFoldDB" id="A0A2H0CVK6"/>
<keyword evidence="9" id="KW-0378">Hydrolase</keyword>
<keyword evidence="17" id="KW-1133">Transmembrane helix</keyword>
<proteinExistence type="inferred from homology"/>
<keyword evidence="11" id="KW-0573">Peptidoglycan synthesis</keyword>
<evidence type="ECO:0000256" key="17">
    <source>
        <dbReference type="SAM" id="Phobius"/>
    </source>
</evidence>
<feature type="transmembrane region" description="Helical" evidence="17">
    <location>
        <begin position="12"/>
        <end position="31"/>
    </location>
</feature>
<dbReference type="SUPFAM" id="SSF53955">
    <property type="entry name" value="Lysozyme-like"/>
    <property type="match status" value="1"/>
</dbReference>
<comment type="catalytic activity">
    <reaction evidence="16">
        <text>[GlcNAc-(1-&gt;4)-Mur2Ac(oyl-L-Ala-gamma-D-Glu-L-Lys-D-Ala-D-Ala)](n)-di-trans,octa-cis-undecaprenyl diphosphate + beta-D-GlcNAc-(1-&gt;4)-Mur2Ac(oyl-L-Ala-gamma-D-Glu-L-Lys-D-Ala-D-Ala)-di-trans,octa-cis-undecaprenyl diphosphate = [GlcNAc-(1-&gt;4)-Mur2Ac(oyl-L-Ala-gamma-D-Glu-L-Lys-D-Ala-D-Ala)](n+1)-di-trans,octa-cis-undecaprenyl diphosphate + di-trans,octa-cis-undecaprenyl diphosphate + H(+)</text>
        <dbReference type="Rhea" id="RHEA:23708"/>
        <dbReference type="Rhea" id="RHEA-COMP:9602"/>
        <dbReference type="Rhea" id="RHEA-COMP:9603"/>
        <dbReference type="ChEBI" id="CHEBI:15378"/>
        <dbReference type="ChEBI" id="CHEBI:58405"/>
        <dbReference type="ChEBI" id="CHEBI:60033"/>
        <dbReference type="ChEBI" id="CHEBI:78435"/>
        <dbReference type="EC" id="2.4.99.28"/>
    </reaction>
</comment>
<keyword evidence="13" id="KW-0511">Multifunctional enzyme</keyword>
<evidence type="ECO:0000313" key="20">
    <source>
        <dbReference type="EMBL" id="PIP73458.1"/>
    </source>
</evidence>
<comment type="similarity">
    <text evidence="3">In the N-terminal section; belongs to the glycosyltransferase 51 family.</text>
</comment>
<comment type="similarity">
    <text evidence="2">In the C-terminal section; belongs to the transpeptidase family.</text>
</comment>
<dbReference type="Gene3D" id="2.60.40.10">
    <property type="entry name" value="Immunoglobulins"/>
    <property type="match status" value="1"/>
</dbReference>
<dbReference type="GO" id="GO:0009252">
    <property type="term" value="P:peptidoglycan biosynthetic process"/>
    <property type="evidence" value="ECO:0007669"/>
    <property type="project" value="UniProtKB-KW"/>
</dbReference>
<dbReference type="InterPro" id="IPR012338">
    <property type="entry name" value="Beta-lactam/transpept-like"/>
</dbReference>
<evidence type="ECO:0000256" key="13">
    <source>
        <dbReference type="ARBA" id="ARBA00023268"/>
    </source>
</evidence>
<evidence type="ECO:0000256" key="6">
    <source>
        <dbReference type="ARBA" id="ARBA00022670"/>
    </source>
</evidence>
<dbReference type="Gene3D" id="3.40.710.10">
    <property type="entry name" value="DD-peptidase/beta-lactamase superfamily"/>
    <property type="match status" value="1"/>
</dbReference>
<evidence type="ECO:0000256" key="15">
    <source>
        <dbReference type="ARBA" id="ARBA00034000"/>
    </source>
</evidence>
<evidence type="ECO:0000256" key="8">
    <source>
        <dbReference type="ARBA" id="ARBA00022679"/>
    </source>
</evidence>
<dbReference type="InterPro" id="IPR050396">
    <property type="entry name" value="Glycosyltr_51/Transpeptidase"/>
</dbReference>
<dbReference type="GO" id="GO:0030288">
    <property type="term" value="C:outer membrane-bounded periplasmic space"/>
    <property type="evidence" value="ECO:0007669"/>
    <property type="project" value="TreeGrafter"/>
</dbReference>
<evidence type="ECO:0000259" key="18">
    <source>
        <dbReference type="Pfam" id="PF00905"/>
    </source>
</evidence>
<keyword evidence="5" id="KW-0121">Carboxypeptidase</keyword>
<evidence type="ECO:0000256" key="2">
    <source>
        <dbReference type="ARBA" id="ARBA00007090"/>
    </source>
</evidence>
<organism evidence="20 21">
    <name type="scientific">Candidatus Lloydbacteria bacterium CG22_combo_CG10-13_8_21_14_all_47_15</name>
    <dbReference type="NCBI Taxonomy" id="1974635"/>
    <lineage>
        <taxon>Bacteria</taxon>
        <taxon>Candidatus Lloydiibacteriota</taxon>
    </lineage>
</organism>
<dbReference type="PANTHER" id="PTHR32282:SF11">
    <property type="entry name" value="PENICILLIN-BINDING PROTEIN 1B"/>
    <property type="match status" value="1"/>
</dbReference>
<keyword evidence="8" id="KW-0808">Transferase</keyword>
<evidence type="ECO:0000313" key="21">
    <source>
        <dbReference type="Proteomes" id="UP000230638"/>
    </source>
</evidence>
<comment type="subcellular location">
    <subcellularLocation>
        <location evidence="1">Cell membrane</location>
    </subcellularLocation>
</comment>
<dbReference type="Pfam" id="PF00912">
    <property type="entry name" value="Transgly"/>
    <property type="match status" value="1"/>
</dbReference>
<dbReference type="GO" id="GO:0006508">
    <property type="term" value="P:proteolysis"/>
    <property type="evidence" value="ECO:0007669"/>
    <property type="project" value="UniProtKB-KW"/>
</dbReference>
<evidence type="ECO:0000256" key="16">
    <source>
        <dbReference type="ARBA" id="ARBA00049902"/>
    </source>
</evidence>
<evidence type="ECO:0000256" key="9">
    <source>
        <dbReference type="ARBA" id="ARBA00022801"/>
    </source>
</evidence>
<evidence type="ECO:0000256" key="4">
    <source>
        <dbReference type="ARBA" id="ARBA00022475"/>
    </source>
</evidence>
<evidence type="ECO:0000256" key="14">
    <source>
        <dbReference type="ARBA" id="ARBA00023316"/>
    </source>
</evidence>
<keyword evidence="14" id="KW-0961">Cell wall biogenesis/degradation</keyword>
<feature type="domain" description="Penicillin-binding protein transpeptidase" evidence="18">
    <location>
        <begin position="327"/>
        <end position="608"/>
    </location>
</feature>
<dbReference type="GO" id="GO:0005886">
    <property type="term" value="C:plasma membrane"/>
    <property type="evidence" value="ECO:0007669"/>
    <property type="project" value="UniProtKB-SubCell"/>
</dbReference>
<keyword evidence="6" id="KW-0645">Protease</keyword>
<dbReference type="GO" id="GO:0008360">
    <property type="term" value="P:regulation of cell shape"/>
    <property type="evidence" value="ECO:0007669"/>
    <property type="project" value="UniProtKB-KW"/>
</dbReference>
<evidence type="ECO:0000259" key="19">
    <source>
        <dbReference type="Pfam" id="PF00912"/>
    </source>
</evidence>
<dbReference type="InterPro" id="IPR036950">
    <property type="entry name" value="PBP_transglycosylase"/>
</dbReference>
<dbReference type="InterPro" id="IPR023346">
    <property type="entry name" value="Lysozyme-like_dom_sf"/>
</dbReference>
<accession>A0A2H0CVK6</accession>
<dbReference type="Pfam" id="PF17957">
    <property type="entry name" value="Big_7"/>
    <property type="match status" value="1"/>
</dbReference>
<dbReference type="SUPFAM" id="SSF56601">
    <property type="entry name" value="beta-lactamase/transpeptidase-like"/>
    <property type="match status" value="1"/>
</dbReference>
<keyword evidence="10" id="KW-0133">Cell shape</keyword>
<keyword evidence="17" id="KW-0812">Transmembrane</keyword>
<evidence type="ECO:0000256" key="7">
    <source>
        <dbReference type="ARBA" id="ARBA00022676"/>
    </source>
</evidence>
<reference evidence="20 21" key="1">
    <citation type="submission" date="2017-09" db="EMBL/GenBank/DDBJ databases">
        <title>Depth-based differentiation of microbial function through sediment-hosted aquifers and enrichment of novel symbionts in the deep terrestrial subsurface.</title>
        <authorList>
            <person name="Probst A.J."/>
            <person name="Ladd B."/>
            <person name="Jarett J.K."/>
            <person name="Geller-Mcgrath D.E."/>
            <person name="Sieber C.M."/>
            <person name="Emerson J.B."/>
            <person name="Anantharaman K."/>
            <person name="Thomas B.C."/>
            <person name="Malmstrom R."/>
            <person name="Stieglmeier M."/>
            <person name="Klingl A."/>
            <person name="Woyke T."/>
            <person name="Ryan C.M."/>
            <person name="Banfield J.F."/>
        </authorList>
    </citation>
    <scope>NUCLEOTIDE SEQUENCE [LARGE SCALE GENOMIC DNA]</scope>
    <source>
        <strain evidence="20">CG22_combo_CG10-13_8_21_14_all_47_15</strain>
    </source>
</reference>
<evidence type="ECO:0000256" key="3">
    <source>
        <dbReference type="ARBA" id="ARBA00007739"/>
    </source>
</evidence>
<dbReference type="InterPro" id="IPR001264">
    <property type="entry name" value="Glyco_trans_51"/>
</dbReference>
<feature type="domain" description="Glycosyl transferase family 51" evidence="19">
    <location>
        <begin position="63"/>
        <end position="236"/>
    </location>
</feature>
<dbReference type="FunFam" id="1.10.3810.10:FF:000001">
    <property type="entry name" value="Penicillin-binding protein 1A"/>
    <property type="match status" value="1"/>
</dbReference>
<dbReference type="InterPro" id="IPR013783">
    <property type="entry name" value="Ig-like_fold"/>
</dbReference>
<evidence type="ECO:0000256" key="1">
    <source>
        <dbReference type="ARBA" id="ARBA00004236"/>
    </source>
</evidence>
<keyword evidence="12 17" id="KW-0472">Membrane</keyword>